<evidence type="ECO:0000256" key="3">
    <source>
        <dbReference type="SAM" id="MobiDB-lite"/>
    </source>
</evidence>
<accession>A0AA39ZZ22</accession>
<feature type="transmembrane region" description="Helical" evidence="4">
    <location>
        <begin position="119"/>
        <end position="139"/>
    </location>
</feature>
<proteinExistence type="predicted"/>
<evidence type="ECO:0000259" key="6">
    <source>
        <dbReference type="Pfam" id="PF24883"/>
    </source>
</evidence>
<name>A0AA39ZZ22_9PEZI</name>
<keyword evidence="4" id="KW-0472">Membrane</keyword>
<dbReference type="EMBL" id="JAUIRO010000007">
    <property type="protein sequence ID" value="KAK0706244.1"/>
    <property type="molecule type" value="Genomic_DNA"/>
</dbReference>
<feature type="compositionally biased region" description="Basic and acidic residues" evidence="3">
    <location>
        <begin position="14"/>
        <end position="28"/>
    </location>
</feature>
<evidence type="ECO:0000259" key="5">
    <source>
        <dbReference type="Pfam" id="PF24809"/>
    </source>
</evidence>
<dbReference type="Pfam" id="PF24883">
    <property type="entry name" value="NPHP3_N"/>
    <property type="match status" value="1"/>
</dbReference>
<keyword evidence="8" id="KW-1185">Reference proteome</keyword>
<dbReference type="RefSeq" id="XP_060291338.1">
    <property type="nucleotide sequence ID" value="XM_060440421.1"/>
</dbReference>
<evidence type="ECO:0000256" key="1">
    <source>
        <dbReference type="ARBA" id="ARBA00022737"/>
    </source>
</evidence>
<feature type="domain" description="DUF7708" evidence="5">
    <location>
        <begin position="105"/>
        <end position="227"/>
    </location>
</feature>
<evidence type="ECO:0000313" key="7">
    <source>
        <dbReference type="EMBL" id="KAK0706244.1"/>
    </source>
</evidence>
<dbReference type="Pfam" id="PF24809">
    <property type="entry name" value="DUF7708"/>
    <property type="match status" value="1"/>
</dbReference>
<dbReference type="Proteomes" id="UP001172101">
    <property type="component" value="Unassembled WGS sequence"/>
</dbReference>
<organism evidence="7 8">
    <name type="scientific">Lasiosphaeria miniovina</name>
    <dbReference type="NCBI Taxonomy" id="1954250"/>
    <lineage>
        <taxon>Eukaryota</taxon>
        <taxon>Fungi</taxon>
        <taxon>Dikarya</taxon>
        <taxon>Ascomycota</taxon>
        <taxon>Pezizomycotina</taxon>
        <taxon>Sordariomycetes</taxon>
        <taxon>Sordariomycetidae</taxon>
        <taxon>Sordariales</taxon>
        <taxon>Lasiosphaeriaceae</taxon>
        <taxon>Lasiosphaeria</taxon>
    </lineage>
</organism>
<gene>
    <name evidence="7" type="ORF">B0T26DRAFT_679955</name>
</gene>
<protein>
    <submittedName>
        <fullName evidence="7">Uncharacterized protein</fullName>
    </submittedName>
</protein>
<keyword evidence="2" id="KW-0175">Coiled coil</keyword>
<feature type="compositionally biased region" description="Polar residues" evidence="3">
    <location>
        <begin position="1"/>
        <end position="13"/>
    </location>
</feature>
<keyword evidence="1" id="KW-0677">Repeat</keyword>
<dbReference type="InterPro" id="IPR056125">
    <property type="entry name" value="DUF7708"/>
</dbReference>
<keyword evidence="4" id="KW-0812">Transmembrane</keyword>
<sequence length="561" mass="63388">MSRVGTTYPQNGTTERKKTFSERNSEKVKKCEEKQERLRTWAGKSRKFTPKEQSALHIDSKEAFKEFWEVSLDAKDNFDIEHDDRPGRLGQGATHLASSAYDILQNVSPMVSIVKDFGAPYGSMAIGTICFLFAVITHLNRLEKVAKNRTTMEKKILATLVDIQDRLPGVRMYQHIYNDDHELDQQLQTKIVDAYDSFIDFSISASDFYSCGTLRRWIRAIQGTAEVDALAERVQKTVVDVRLVCEELLSKNVNAVKENLREVKQQNVELKGEIGGLKSQISDMQNDHDIEVVRKLLGLEAVSDAAQLAQLERHRRNVAAEFQESNWYAETTPEHSLQEIEKGSDFQDWSQPKRSGLLVLSGRNEVVEASHCWVSPLALNLAAKLASENADSDPCVFYLLGHLSTDDTTVDVLSSLILQLLSLNKEALRVNRARFAELRAELEDYAHAAQSPRPRANDLKHKLQSIALRAVGLFDSNKTVWIVLDRVDQCRAMLSESTRNPHRRDGRSLLQAMVHLVEKAAVTVKVLAVVNRVDWHVEGDELGAEREESVVVREVSQNEDN</sequence>
<feature type="region of interest" description="Disordered" evidence="3">
    <location>
        <begin position="1"/>
        <end position="28"/>
    </location>
</feature>
<comment type="caution">
    <text evidence="7">The sequence shown here is derived from an EMBL/GenBank/DDBJ whole genome shotgun (WGS) entry which is preliminary data.</text>
</comment>
<evidence type="ECO:0000256" key="2">
    <source>
        <dbReference type="SAM" id="Coils"/>
    </source>
</evidence>
<dbReference type="AlphaFoldDB" id="A0AA39ZZ22"/>
<feature type="coiled-coil region" evidence="2">
    <location>
        <begin position="246"/>
        <end position="287"/>
    </location>
</feature>
<keyword evidence="4" id="KW-1133">Transmembrane helix</keyword>
<feature type="domain" description="Nephrocystin 3-like N-terminal" evidence="6">
    <location>
        <begin position="338"/>
        <end position="528"/>
    </location>
</feature>
<evidence type="ECO:0000313" key="8">
    <source>
        <dbReference type="Proteomes" id="UP001172101"/>
    </source>
</evidence>
<evidence type="ECO:0000256" key="4">
    <source>
        <dbReference type="SAM" id="Phobius"/>
    </source>
</evidence>
<dbReference type="GeneID" id="85323691"/>
<reference evidence="7" key="1">
    <citation type="submission" date="2023-06" db="EMBL/GenBank/DDBJ databases">
        <title>Genome-scale phylogeny and comparative genomics of the fungal order Sordariales.</title>
        <authorList>
            <consortium name="Lawrence Berkeley National Laboratory"/>
            <person name="Hensen N."/>
            <person name="Bonometti L."/>
            <person name="Westerberg I."/>
            <person name="Brannstrom I.O."/>
            <person name="Guillou S."/>
            <person name="Cros-Aarteil S."/>
            <person name="Calhoun S."/>
            <person name="Haridas S."/>
            <person name="Kuo A."/>
            <person name="Mondo S."/>
            <person name="Pangilinan J."/>
            <person name="Riley R."/>
            <person name="LaButti K."/>
            <person name="Andreopoulos B."/>
            <person name="Lipzen A."/>
            <person name="Chen C."/>
            <person name="Yanf M."/>
            <person name="Daum C."/>
            <person name="Ng V."/>
            <person name="Clum A."/>
            <person name="Steindorff A."/>
            <person name="Ohm R."/>
            <person name="Martin F."/>
            <person name="Silar P."/>
            <person name="Natvig D."/>
            <person name="Lalanne C."/>
            <person name="Gautier V."/>
            <person name="Ament-velasquez S.L."/>
            <person name="Kruys A."/>
            <person name="Hutchinson M.I."/>
            <person name="Powell A.J."/>
            <person name="Barry K."/>
            <person name="Miller A.N."/>
            <person name="Grigoriev I.V."/>
            <person name="Debuchy R."/>
            <person name="Gladieux P."/>
            <person name="Thoren M.H."/>
            <person name="Johannesson H."/>
        </authorList>
    </citation>
    <scope>NUCLEOTIDE SEQUENCE</scope>
    <source>
        <strain evidence="7">SMH2392-1A</strain>
    </source>
</reference>
<dbReference type="InterPro" id="IPR056884">
    <property type="entry name" value="NPHP3-like_N"/>
</dbReference>